<dbReference type="AlphaFoldDB" id="A0AAN6TA84"/>
<proteinExistence type="predicted"/>
<dbReference type="RefSeq" id="XP_064668490.1">
    <property type="nucleotide sequence ID" value="XM_064808803.1"/>
</dbReference>
<reference evidence="1" key="2">
    <citation type="submission" date="2023-05" db="EMBL/GenBank/DDBJ databases">
        <authorList>
            <consortium name="Lawrence Berkeley National Laboratory"/>
            <person name="Steindorff A."/>
            <person name="Hensen N."/>
            <person name="Bonometti L."/>
            <person name="Westerberg I."/>
            <person name="Brannstrom I.O."/>
            <person name="Guillou S."/>
            <person name="Cros-Aarteil S."/>
            <person name="Calhoun S."/>
            <person name="Haridas S."/>
            <person name="Kuo A."/>
            <person name="Mondo S."/>
            <person name="Pangilinan J."/>
            <person name="Riley R."/>
            <person name="Labutti K."/>
            <person name="Andreopoulos B."/>
            <person name="Lipzen A."/>
            <person name="Chen C."/>
            <person name="Yanf M."/>
            <person name="Daum C."/>
            <person name="Ng V."/>
            <person name="Clum A."/>
            <person name="Ohm R."/>
            <person name="Martin F."/>
            <person name="Silar P."/>
            <person name="Natvig D."/>
            <person name="Lalanne C."/>
            <person name="Gautier V."/>
            <person name="Ament-Velasquez S.L."/>
            <person name="Kruys A."/>
            <person name="Hutchinson M.I."/>
            <person name="Powell A.J."/>
            <person name="Barry K."/>
            <person name="Miller A.N."/>
            <person name="Grigoriev I.V."/>
            <person name="Debuchy R."/>
            <person name="Gladieux P."/>
            <person name="Thoren M.H."/>
            <person name="Johannesson H."/>
        </authorList>
    </citation>
    <scope>NUCLEOTIDE SEQUENCE</scope>
    <source>
        <strain evidence="1">CBS 508.74</strain>
    </source>
</reference>
<dbReference type="Proteomes" id="UP001302812">
    <property type="component" value="Unassembled WGS sequence"/>
</dbReference>
<name>A0AAN6TA84_9PEZI</name>
<evidence type="ECO:0000313" key="1">
    <source>
        <dbReference type="EMBL" id="KAK4110920.1"/>
    </source>
</evidence>
<organism evidence="1 2">
    <name type="scientific">Canariomyces notabilis</name>
    <dbReference type="NCBI Taxonomy" id="2074819"/>
    <lineage>
        <taxon>Eukaryota</taxon>
        <taxon>Fungi</taxon>
        <taxon>Dikarya</taxon>
        <taxon>Ascomycota</taxon>
        <taxon>Pezizomycotina</taxon>
        <taxon>Sordariomycetes</taxon>
        <taxon>Sordariomycetidae</taxon>
        <taxon>Sordariales</taxon>
        <taxon>Chaetomiaceae</taxon>
        <taxon>Canariomyces</taxon>
    </lineage>
</organism>
<accession>A0AAN6TA84</accession>
<evidence type="ECO:0000313" key="2">
    <source>
        <dbReference type="Proteomes" id="UP001302812"/>
    </source>
</evidence>
<dbReference type="GeneID" id="89932926"/>
<reference evidence="1" key="1">
    <citation type="journal article" date="2023" name="Mol. Phylogenet. Evol.">
        <title>Genome-scale phylogeny and comparative genomics of the fungal order Sordariales.</title>
        <authorList>
            <person name="Hensen N."/>
            <person name="Bonometti L."/>
            <person name="Westerberg I."/>
            <person name="Brannstrom I.O."/>
            <person name="Guillou S."/>
            <person name="Cros-Aarteil S."/>
            <person name="Calhoun S."/>
            <person name="Haridas S."/>
            <person name="Kuo A."/>
            <person name="Mondo S."/>
            <person name="Pangilinan J."/>
            <person name="Riley R."/>
            <person name="LaButti K."/>
            <person name="Andreopoulos B."/>
            <person name="Lipzen A."/>
            <person name="Chen C."/>
            <person name="Yan M."/>
            <person name="Daum C."/>
            <person name="Ng V."/>
            <person name="Clum A."/>
            <person name="Steindorff A."/>
            <person name="Ohm R.A."/>
            <person name="Martin F."/>
            <person name="Silar P."/>
            <person name="Natvig D.O."/>
            <person name="Lalanne C."/>
            <person name="Gautier V."/>
            <person name="Ament-Velasquez S.L."/>
            <person name="Kruys A."/>
            <person name="Hutchinson M.I."/>
            <person name="Powell A.J."/>
            <person name="Barry K."/>
            <person name="Miller A.N."/>
            <person name="Grigoriev I.V."/>
            <person name="Debuchy R."/>
            <person name="Gladieux P."/>
            <person name="Hiltunen Thoren M."/>
            <person name="Johannesson H."/>
        </authorList>
    </citation>
    <scope>NUCLEOTIDE SEQUENCE</scope>
    <source>
        <strain evidence="1">CBS 508.74</strain>
    </source>
</reference>
<dbReference type="EMBL" id="MU853348">
    <property type="protein sequence ID" value="KAK4110920.1"/>
    <property type="molecule type" value="Genomic_DNA"/>
</dbReference>
<protein>
    <submittedName>
        <fullName evidence="1">Uncharacterized protein</fullName>
    </submittedName>
</protein>
<sequence>MASKYITGISLEGERLLAVASWSSSSYLHSMYCTCTVASRHPLANLSAIDKARYRFPLSLIFHGTSMRELKMSRFSEPLASLSVVIETLSVTAAAGPE</sequence>
<keyword evidence="2" id="KW-1185">Reference proteome</keyword>
<gene>
    <name evidence="1" type="ORF">N656DRAFT_186093</name>
</gene>
<comment type="caution">
    <text evidence="1">The sequence shown here is derived from an EMBL/GenBank/DDBJ whole genome shotgun (WGS) entry which is preliminary data.</text>
</comment>